<dbReference type="AlphaFoldDB" id="A0A7H0SS88"/>
<dbReference type="EMBL" id="CP046884">
    <property type="protein sequence ID" value="QNQ91413.1"/>
    <property type="molecule type" value="Genomic_DNA"/>
</dbReference>
<evidence type="ECO:0000256" key="1">
    <source>
        <dbReference type="SAM" id="MobiDB-lite"/>
    </source>
</evidence>
<sequence length="513" mass="56063">MLADSDGSGSEAVARFHDTSETLIISDSKDASQLRAASIAVFTHTPMLMLSDKNSKSIKESIKQLQPGKVLLVGNIDEKSVTPDPDPTTDSPDKPAINFIRDNGTAEGLEALTATQFTEQEVDRPEDMVKAVVGLNGKDAVLLKPTWEQFVPSPQAQGTPEALPAGTAEDGNSAPITIASPQSAVAAVGTARAYGVEVRYMDYPDPRLSDDTMKMVAGLSNRPLLALGYQFGSGKTLSEKIERGEHVTAELPGGGRLVFPGRRMIALYGHPSGPALGAMGEQDPAASVKRVKDLVDQYQGMSKEPVIPAFEVIASVASADPGPDGTYSNVFPEQELRPYVDAIINAGGYAVIDLQPGKASLLDQAKKYENLLKEPNVGLALDPEWKLEPGELPMSQVGHVDASEIDQVSEWLSKLVDDNKLPQKALVLHQFQLQMIRNRELLNLDHPELAFVLHADGHGSREQKFDTWDAMRRDLDPRFFMAWKNFFDEDQPMFTPQQTFNDVVPRPWFVSYQ</sequence>
<evidence type="ECO:0000313" key="2">
    <source>
        <dbReference type="EMBL" id="QNQ91413.1"/>
    </source>
</evidence>
<feature type="region of interest" description="Disordered" evidence="1">
    <location>
        <begin position="151"/>
        <end position="170"/>
    </location>
</feature>
<protein>
    <submittedName>
        <fullName evidence="2">MBL fold metallo-hydrolase</fullName>
    </submittedName>
</protein>
<organism evidence="2 3">
    <name type="scientific">Corynebacterium poyangense</name>
    <dbReference type="NCBI Taxonomy" id="2684405"/>
    <lineage>
        <taxon>Bacteria</taxon>
        <taxon>Bacillati</taxon>
        <taxon>Actinomycetota</taxon>
        <taxon>Actinomycetes</taxon>
        <taxon>Mycobacteriales</taxon>
        <taxon>Corynebacteriaceae</taxon>
        <taxon>Corynebacterium</taxon>
    </lineage>
</organism>
<keyword evidence="2" id="KW-0378">Hydrolase</keyword>
<dbReference type="Proteomes" id="UP000516320">
    <property type="component" value="Chromosome"/>
</dbReference>
<accession>A0A7H0SS88</accession>
<evidence type="ECO:0000313" key="3">
    <source>
        <dbReference type="Proteomes" id="UP000516320"/>
    </source>
</evidence>
<dbReference type="KEGG" id="cpoy:GP475_05170"/>
<proteinExistence type="predicted"/>
<keyword evidence="3" id="KW-1185">Reference proteome</keyword>
<gene>
    <name evidence="2" type="ORF">GP475_05170</name>
</gene>
<reference evidence="2 3" key="1">
    <citation type="submission" date="2019-12" db="EMBL/GenBank/DDBJ databases">
        <title>Corynebacterium sp. nov., isolated from feces of the Anser Albifrons in China.</title>
        <authorList>
            <person name="Liu Q."/>
        </authorList>
    </citation>
    <scope>NUCLEOTIDE SEQUENCE [LARGE SCALE GENOMIC DNA]</scope>
    <source>
        <strain evidence="2 3">4H37-19</strain>
    </source>
</reference>
<name>A0A7H0SS88_9CORY</name>
<feature type="region of interest" description="Disordered" evidence="1">
    <location>
        <begin position="76"/>
        <end position="97"/>
    </location>
</feature>
<dbReference type="GO" id="GO:0016787">
    <property type="term" value="F:hydrolase activity"/>
    <property type="evidence" value="ECO:0007669"/>
    <property type="project" value="UniProtKB-KW"/>
</dbReference>